<sequence length="206" mass="22828">MHLRVRVDLFLIEIQLDELAAGVSVDESKLPCICAGPLFLSSLSEFGHYPPSSCWPHDQALSRSCRAQVCFVDFRLGDRCLGRGPNRTAGRSAVLSLLRNSEKNASRRGGCTLGVKDLRTSNEAAQYTSICSKPTRVSECPNSDTSCRPRRRAWSPHDSTVTPLSEFGHSSHGPIRTDRPTKQGPKNRGHKKTRRSGLLREVTRTE</sequence>
<keyword evidence="3" id="KW-1185">Reference proteome</keyword>
<evidence type="ECO:0000256" key="1">
    <source>
        <dbReference type="SAM" id="MobiDB-lite"/>
    </source>
</evidence>
<dbReference type="EMBL" id="FCOI02000012">
    <property type="protein sequence ID" value="SAK66502.1"/>
    <property type="molecule type" value="Genomic_DNA"/>
</dbReference>
<proteinExistence type="predicted"/>
<dbReference type="Proteomes" id="UP000054624">
    <property type="component" value="Unassembled WGS sequence"/>
</dbReference>
<feature type="region of interest" description="Disordered" evidence="1">
    <location>
        <begin position="138"/>
        <end position="206"/>
    </location>
</feature>
<accession>A0A158B8U9</accession>
<evidence type="ECO:0000313" key="3">
    <source>
        <dbReference type="Proteomes" id="UP000054624"/>
    </source>
</evidence>
<gene>
    <name evidence="2" type="ORF">AWB76_03846</name>
</gene>
<feature type="compositionally biased region" description="Basic residues" evidence="1">
    <location>
        <begin position="185"/>
        <end position="197"/>
    </location>
</feature>
<reference evidence="3" key="1">
    <citation type="submission" date="2016-01" db="EMBL/GenBank/DDBJ databases">
        <authorList>
            <person name="Peeters Charlotte."/>
        </authorList>
    </citation>
    <scope>NUCLEOTIDE SEQUENCE [LARGE SCALE GENOMIC DNA]</scope>
</reference>
<name>A0A158B8U9_9BURK</name>
<protein>
    <submittedName>
        <fullName evidence="2">Uncharacterized protein</fullName>
    </submittedName>
</protein>
<dbReference type="AlphaFoldDB" id="A0A158B8U9"/>
<evidence type="ECO:0000313" key="2">
    <source>
        <dbReference type="EMBL" id="SAK66502.1"/>
    </source>
</evidence>
<organism evidence="2 3">
    <name type="scientific">Caballeronia temeraria</name>
    <dbReference type="NCBI Taxonomy" id="1777137"/>
    <lineage>
        <taxon>Bacteria</taxon>
        <taxon>Pseudomonadati</taxon>
        <taxon>Pseudomonadota</taxon>
        <taxon>Betaproteobacteria</taxon>
        <taxon>Burkholderiales</taxon>
        <taxon>Burkholderiaceae</taxon>
        <taxon>Caballeronia</taxon>
    </lineage>
</organism>